<keyword evidence="2" id="KW-0732">Signal</keyword>
<evidence type="ECO:0000256" key="1">
    <source>
        <dbReference type="SAM" id="MobiDB-lite"/>
    </source>
</evidence>
<evidence type="ECO:0000256" key="2">
    <source>
        <dbReference type="SAM" id="SignalP"/>
    </source>
</evidence>
<keyword evidence="4" id="KW-1185">Reference proteome</keyword>
<feature type="chain" id="PRO_5023072536" evidence="2">
    <location>
        <begin position="24"/>
        <end position="635"/>
    </location>
</feature>
<feature type="compositionally biased region" description="Basic and acidic residues" evidence="1">
    <location>
        <begin position="165"/>
        <end position="178"/>
    </location>
</feature>
<protein>
    <submittedName>
        <fullName evidence="3">Uncharacterized protein</fullName>
    </submittedName>
</protein>
<organism evidence="3 4">
    <name type="scientific">Puccinia graminis f. sp. tritici</name>
    <dbReference type="NCBI Taxonomy" id="56615"/>
    <lineage>
        <taxon>Eukaryota</taxon>
        <taxon>Fungi</taxon>
        <taxon>Dikarya</taxon>
        <taxon>Basidiomycota</taxon>
        <taxon>Pucciniomycotina</taxon>
        <taxon>Pucciniomycetes</taxon>
        <taxon>Pucciniales</taxon>
        <taxon>Pucciniaceae</taxon>
        <taxon>Puccinia</taxon>
    </lineage>
</organism>
<dbReference type="OrthoDB" id="2510993at2759"/>
<comment type="caution">
    <text evidence="3">The sequence shown here is derived from an EMBL/GenBank/DDBJ whole genome shotgun (WGS) entry which is preliminary data.</text>
</comment>
<evidence type="ECO:0000313" key="3">
    <source>
        <dbReference type="EMBL" id="KAA1073249.1"/>
    </source>
</evidence>
<feature type="compositionally biased region" description="Polar residues" evidence="1">
    <location>
        <begin position="57"/>
        <end position="71"/>
    </location>
</feature>
<sequence length="635" mass="71415">MLFLTVFRFHYPLCLIFCDLVTGSPTGSVNTDLLGPGESPIKEPIFSKQDPIGPVLPSTSPPSSISQANLEQSRKASQDQLHSLPQPVQYLSGSELDLSSDWQDISFELEKDSGLFNHWQNILLELQNELNLVDNHSIPSSTSASPATTYAGASDTYSQTPNKFDSTHNEVDKEHSKSDLTLATHDGLIEGINHNMPSNNFHQVGQLSSGELPSEPVDTKVLGSSETNSKKRKLKQYLVQSDRFNGNTPGQVSIEAYHNIHFLQNRRDNFRKEIESSERSPLRGARLIPHKHLKIGRYFKREKDKPPVTILRVLDASLNESPKNDILAVKYNQLIRWMYVIHEKQLNALDIPTFMHSVRQRKLFDWLDEELLTSKEKRLPIFGMAKLSHQEWGEDDEFGDSQVELIHYFSLNGEEKEKIAPNLATSLVQRFQEEDPKALNDAGGSDKIFSSAALQKSNEKLRQSLTNDHKFETIVNAKRWPLSGDYLPKSTLEYFKYQLKKLNEDQNAKQSARSVHPKLPVSVYFFKKMPDYQMAEESGGALVESLAFRGAGKRRKVSRMHKVLKSLLRGVRASADAGDHGRLRNGGSGYTAEGLQGAGSIESVILPTYKTIKQVTPDNKPQQDALRSGEVQEIP</sequence>
<dbReference type="AlphaFoldDB" id="A0A5B0MAI8"/>
<name>A0A5B0MAI8_PUCGR</name>
<accession>A0A5B0MAI8</accession>
<dbReference type="Proteomes" id="UP000324748">
    <property type="component" value="Unassembled WGS sequence"/>
</dbReference>
<feature type="region of interest" description="Disordered" evidence="1">
    <location>
        <begin position="615"/>
        <end position="635"/>
    </location>
</feature>
<feature type="region of interest" description="Disordered" evidence="1">
    <location>
        <begin position="44"/>
        <end position="82"/>
    </location>
</feature>
<proteinExistence type="predicted"/>
<dbReference type="EMBL" id="VSWC01000158">
    <property type="protein sequence ID" value="KAA1073249.1"/>
    <property type="molecule type" value="Genomic_DNA"/>
</dbReference>
<feature type="compositionally biased region" description="Polar residues" evidence="1">
    <location>
        <begin position="155"/>
        <end position="164"/>
    </location>
</feature>
<feature type="region of interest" description="Disordered" evidence="1">
    <location>
        <begin position="140"/>
        <end position="178"/>
    </location>
</feature>
<reference evidence="3 4" key="1">
    <citation type="submission" date="2019-05" db="EMBL/GenBank/DDBJ databases">
        <title>Emergence of the Ug99 lineage of the wheat stem rust pathogen through somatic hybridization.</title>
        <authorList>
            <person name="Li F."/>
            <person name="Upadhyaya N.M."/>
            <person name="Sperschneider J."/>
            <person name="Matny O."/>
            <person name="Nguyen-Phuc H."/>
            <person name="Mago R."/>
            <person name="Raley C."/>
            <person name="Miller M.E."/>
            <person name="Silverstein K.A.T."/>
            <person name="Henningsen E."/>
            <person name="Hirsch C.D."/>
            <person name="Visser B."/>
            <person name="Pretorius Z.A."/>
            <person name="Steffenson B.J."/>
            <person name="Schwessinger B."/>
            <person name="Dodds P.N."/>
            <person name="Figueroa M."/>
        </authorList>
    </citation>
    <scope>NUCLEOTIDE SEQUENCE [LARGE SCALE GENOMIC DNA]</scope>
    <source>
        <strain evidence="3">21-0</strain>
    </source>
</reference>
<feature type="compositionally biased region" description="Low complexity" evidence="1">
    <location>
        <begin position="140"/>
        <end position="154"/>
    </location>
</feature>
<feature type="signal peptide" evidence="2">
    <location>
        <begin position="1"/>
        <end position="23"/>
    </location>
</feature>
<evidence type="ECO:0000313" key="4">
    <source>
        <dbReference type="Proteomes" id="UP000324748"/>
    </source>
</evidence>
<gene>
    <name evidence="3" type="ORF">PGT21_006264</name>
</gene>